<dbReference type="KEGG" id="dpx:DAPPUDRAFT_279527"/>
<gene>
    <name evidence="2" type="ORF">DAPPUDRAFT_279527</name>
</gene>
<feature type="region of interest" description="Disordered" evidence="1">
    <location>
        <begin position="50"/>
        <end position="95"/>
    </location>
</feature>
<accession>E9I7G1</accession>
<name>E9I7G1_DAPPU</name>
<dbReference type="AlphaFoldDB" id="E9I7G1"/>
<feature type="compositionally biased region" description="Low complexity" evidence="1">
    <location>
        <begin position="76"/>
        <end position="90"/>
    </location>
</feature>
<feature type="region of interest" description="Disordered" evidence="1">
    <location>
        <begin position="1"/>
        <end position="23"/>
    </location>
</feature>
<dbReference type="HOGENOM" id="CLU_1994868_0_0_1"/>
<reference evidence="2 3" key="1">
    <citation type="journal article" date="2011" name="Science">
        <title>The ecoresponsive genome of Daphnia pulex.</title>
        <authorList>
            <person name="Colbourne J.K."/>
            <person name="Pfrender M.E."/>
            <person name="Gilbert D."/>
            <person name="Thomas W.K."/>
            <person name="Tucker A."/>
            <person name="Oakley T.H."/>
            <person name="Tokishita S."/>
            <person name="Aerts A."/>
            <person name="Arnold G.J."/>
            <person name="Basu M.K."/>
            <person name="Bauer D.J."/>
            <person name="Caceres C.E."/>
            <person name="Carmel L."/>
            <person name="Casola C."/>
            <person name="Choi J.H."/>
            <person name="Detter J.C."/>
            <person name="Dong Q."/>
            <person name="Dusheyko S."/>
            <person name="Eads B.D."/>
            <person name="Frohlich T."/>
            <person name="Geiler-Samerotte K.A."/>
            <person name="Gerlach D."/>
            <person name="Hatcher P."/>
            <person name="Jogdeo S."/>
            <person name="Krijgsveld J."/>
            <person name="Kriventseva E.V."/>
            <person name="Kultz D."/>
            <person name="Laforsch C."/>
            <person name="Lindquist E."/>
            <person name="Lopez J."/>
            <person name="Manak J.R."/>
            <person name="Muller J."/>
            <person name="Pangilinan J."/>
            <person name="Patwardhan R.P."/>
            <person name="Pitluck S."/>
            <person name="Pritham E.J."/>
            <person name="Rechtsteiner A."/>
            <person name="Rho M."/>
            <person name="Rogozin I.B."/>
            <person name="Sakarya O."/>
            <person name="Salamov A."/>
            <person name="Schaack S."/>
            <person name="Shapiro H."/>
            <person name="Shiga Y."/>
            <person name="Skalitzky C."/>
            <person name="Smith Z."/>
            <person name="Souvorov A."/>
            <person name="Sung W."/>
            <person name="Tang Z."/>
            <person name="Tsuchiya D."/>
            <person name="Tu H."/>
            <person name="Vos H."/>
            <person name="Wang M."/>
            <person name="Wolf Y.I."/>
            <person name="Yamagata H."/>
            <person name="Yamada T."/>
            <person name="Ye Y."/>
            <person name="Shaw J.R."/>
            <person name="Andrews J."/>
            <person name="Crease T.J."/>
            <person name="Tang H."/>
            <person name="Lucas S.M."/>
            <person name="Robertson H.M."/>
            <person name="Bork P."/>
            <person name="Koonin E.V."/>
            <person name="Zdobnov E.M."/>
            <person name="Grigoriev I.V."/>
            <person name="Lynch M."/>
            <person name="Boore J.L."/>
        </authorList>
    </citation>
    <scope>NUCLEOTIDE SEQUENCE [LARGE SCALE GENOMIC DNA]</scope>
</reference>
<feature type="compositionally biased region" description="Basic and acidic residues" evidence="1">
    <location>
        <begin position="1"/>
        <end position="10"/>
    </location>
</feature>
<dbReference type="Proteomes" id="UP000000305">
    <property type="component" value="Unassembled WGS sequence"/>
</dbReference>
<evidence type="ECO:0000256" key="1">
    <source>
        <dbReference type="SAM" id="MobiDB-lite"/>
    </source>
</evidence>
<feature type="compositionally biased region" description="Basic and acidic residues" evidence="1">
    <location>
        <begin position="58"/>
        <end position="67"/>
    </location>
</feature>
<evidence type="ECO:0000313" key="3">
    <source>
        <dbReference type="Proteomes" id="UP000000305"/>
    </source>
</evidence>
<protein>
    <submittedName>
        <fullName evidence="2">Uncharacterized protein</fullName>
    </submittedName>
</protein>
<evidence type="ECO:0000313" key="2">
    <source>
        <dbReference type="EMBL" id="EFX60068.1"/>
    </source>
</evidence>
<proteinExistence type="predicted"/>
<dbReference type="InParanoid" id="E9I7G1"/>
<keyword evidence="3" id="KW-1185">Reference proteome</keyword>
<dbReference type="EMBL" id="GL737205">
    <property type="protein sequence ID" value="EFX60068.1"/>
    <property type="molecule type" value="Genomic_DNA"/>
</dbReference>
<sequence length="125" mass="14233">MDKKQNDSNNKHSYTMPAKPDFRVDFLPTGICSSSYFVMYSNTLTGSIELYDNSKNTDNSKDTDNSKNTDNSKPGKSISSQNNKSSQNNNLNGETIWKEVRQGQYPTLMSHNKDFVVVLWTNVHR</sequence>
<organism evidence="2 3">
    <name type="scientific">Daphnia pulex</name>
    <name type="common">Water flea</name>
    <dbReference type="NCBI Taxonomy" id="6669"/>
    <lineage>
        <taxon>Eukaryota</taxon>
        <taxon>Metazoa</taxon>
        <taxon>Ecdysozoa</taxon>
        <taxon>Arthropoda</taxon>
        <taxon>Crustacea</taxon>
        <taxon>Branchiopoda</taxon>
        <taxon>Diplostraca</taxon>
        <taxon>Cladocera</taxon>
        <taxon>Anomopoda</taxon>
        <taxon>Daphniidae</taxon>
        <taxon>Daphnia</taxon>
    </lineage>
</organism>